<proteinExistence type="predicted"/>
<dbReference type="AlphaFoldDB" id="A0A413PWD8"/>
<gene>
    <name evidence="1" type="ORF">DW972_10175</name>
</gene>
<evidence type="ECO:0000313" key="2">
    <source>
        <dbReference type="Proteomes" id="UP000286561"/>
    </source>
</evidence>
<dbReference type="EMBL" id="QSEP01000066">
    <property type="protein sequence ID" value="RGZ81542.1"/>
    <property type="molecule type" value="Genomic_DNA"/>
</dbReference>
<reference evidence="1 2" key="1">
    <citation type="submission" date="2018-08" db="EMBL/GenBank/DDBJ databases">
        <title>A genome reference for cultivated species of the human gut microbiota.</title>
        <authorList>
            <person name="Zou Y."/>
            <person name="Xue W."/>
            <person name="Luo G."/>
        </authorList>
    </citation>
    <scope>NUCLEOTIDE SEQUENCE [LARGE SCALE GENOMIC DNA]</scope>
    <source>
        <strain evidence="1 2">AM48-23BH</strain>
    </source>
</reference>
<sequence length="70" mass="7996">MKTLWEGTAVIAVFLCVGGYRLSAAHTYRGVYQREFSVAFLMDKTSVRKKFVAKRAVPRKKKGKKLPDYP</sequence>
<accession>A0A413PWD8</accession>
<name>A0A413PWD8_9FIRM</name>
<comment type="caution">
    <text evidence="1">The sequence shown here is derived from an EMBL/GenBank/DDBJ whole genome shotgun (WGS) entry which is preliminary data.</text>
</comment>
<protein>
    <submittedName>
        <fullName evidence="1">Uncharacterized protein</fullName>
    </submittedName>
</protein>
<organism evidence="1 2">
    <name type="scientific">Anaerobutyricum hallii</name>
    <dbReference type="NCBI Taxonomy" id="39488"/>
    <lineage>
        <taxon>Bacteria</taxon>
        <taxon>Bacillati</taxon>
        <taxon>Bacillota</taxon>
        <taxon>Clostridia</taxon>
        <taxon>Lachnospirales</taxon>
        <taxon>Lachnospiraceae</taxon>
        <taxon>Anaerobutyricum</taxon>
    </lineage>
</organism>
<evidence type="ECO:0000313" key="1">
    <source>
        <dbReference type="EMBL" id="RGZ81542.1"/>
    </source>
</evidence>
<dbReference type="Proteomes" id="UP000286561">
    <property type="component" value="Unassembled WGS sequence"/>
</dbReference>